<dbReference type="Proteomes" id="UP000821866">
    <property type="component" value="Chromosome 3"/>
</dbReference>
<comment type="caution">
    <text evidence="2">The sequence shown here is derived from an EMBL/GenBank/DDBJ whole genome shotgun (WGS) entry which is preliminary data.</text>
</comment>
<name>A0A9J6E741_RHIMP</name>
<feature type="compositionally biased region" description="Basic and acidic residues" evidence="1">
    <location>
        <begin position="13"/>
        <end position="25"/>
    </location>
</feature>
<dbReference type="EMBL" id="JABSTU010000005">
    <property type="protein sequence ID" value="KAH8030074.1"/>
    <property type="molecule type" value="Genomic_DNA"/>
</dbReference>
<proteinExistence type="predicted"/>
<organism evidence="2 3">
    <name type="scientific">Rhipicephalus microplus</name>
    <name type="common">Cattle tick</name>
    <name type="synonym">Boophilus microplus</name>
    <dbReference type="NCBI Taxonomy" id="6941"/>
    <lineage>
        <taxon>Eukaryota</taxon>
        <taxon>Metazoa</taxon>
        <taxon>Ecdysozoa</taxon>
        <taxon>Arthropoda</taxon>
        <taxon>Chelicerata</taxon>
        <taxon>Arachnida</taxon>
        <taxon>Acari</taxon>
        <taxon>Parasitiformes</taxon>
        <taxon>Ixodida</taxon>
        <taxon>Ixodoidea</taxon>
        <taxon>Ixodidae</taxon>
        <taxon>Rhipicephalinae</taxon>
        <taxon>Rhipicephalus</taxon>
        <taxon>Boophilus</taxon>
    </lineage>
</organism>
<protein>
    <submittedName>
        <fullName evidence="2">Uncharacterized protein</fullName>
    </submittedName>
</protein>
<dbReference type="AlphaFoldDB" id="A0A9J6E741"/>
<accession>A0A9J6E741</accession>
<evidence type="ECO:0000256" key="1">
    <source>
        <dbReference type="SAM" id="MobiDB-lite"/>
    </source>
</evidence>
<evidence type="ECO:0000313" key="3">
    <source>
        <dbReference type="Proteomes" id="UP000821866"/>
    </source>
</evidence>
<reference evidence="2" key="1">
    <citation type="journal article" date="2020" name="Cell">
        <title>Large-Scale Comparative Analyses of Tick Genomes Elucidate Their Genetic Diversity and Vector Capacities.</title>
        <authorList>
            <consortium name="Tick Genome and Microbiome Consortium (TIGMIC)"/>
            <person name="Jia N."/>
            <person name="Wang J."/>
            <person name="Shi W."/>
            <person name="Du L."/>
            <person name="Sun Y."/>
            <person name="Zhan W."/>
            <person name="Jiang J.F."/>
            <person name="Wang Q."/>
            <person name="Zhang B."/>
            <person name="Ji P."/>
            <person name="Bell-Sakyi L."/>
            <person name="Cui X.M."/>
            <person name="Yuan T.T."/>
            <person name="Jiang B.G."/>
            <person name="Yang W.F."/>
            <person name="Lam T.T."/>
            <person name="Chang Q.C."/>
            <person name="Ding S.J."/>
            <person name="Wang X.J."/>
            <person name="Zhu J.G."/>
            <person name="Ruan X.D."/>
            <person name="Zhao L."/>
            <person name="Wei J.T."/>
            <person name="Ye R.Z."/>
            <person name="Que T.C."/>
            <person name="Du C.H."/>
            <person name="Zhou Y.H."/>
            <person name="Cheng J.X."/>
            <person name="Dai P.F."/>
            <person name="Guo W.B."/>
            <person name="Han X.H."/>
            <person name="Huang E.J."/>
            <person name="Li L.F."/>
            <person name="Wei W."/>
            <person name="Gao Y.C."/>
            <person name="Liu J.Z."/>
            <person name="Shao H.Z."/>
            <person name="Wang X."/>
            <person name="Wang C.C."/>
            <person name="Yang T.C."/>
            <person name="Huo Q.B."/>
            <person name="Li W."/>
            <person name="Chen H.Y."/>
            <person name="Chen S.E."/>
            <person name="Zhou L.G."/>
            <person name="Ni X.B."/>
            <person name="Tian J.H."/>
            <person name="Sheng Y."/>
            <person name="Liu T."/>
            <person name="Pan Y.S."/>
            <person name="Xia L.Y."/>
            <person name="Li J."/>
            <person name="Zhao F."/>
            <person name="Cao W.C."/>
        </authorList>
    </citation>
    <scope>NUCLEOTIDE SEQUENCE</scope>
    <source>
        <strain evidence="2">Rmic-2018</strain>
    </source>
</reference>
<reference evidence="2" key="2">
    <citation type="submission" date="2021-09" db="EMBL/GenBank/DDBJ databases">
        <authorList>
            <person name="Jia N."/>
            <person name="Wang J."/>
            <person name="Shi W."/>
            <person name="Du L."/>
            <person name="Sun Y."/>
            <person name="Zhan W."/>
            <person name="Jiang J."/>
            <person name="Wang Q."/>
            <person name="Zhang B."/>
            <person name="Ji P."/>
            <person name="Sakyi L.B."/>
            <person name="Cui X."/>
            <person name="Yuan T."/>
            <person name="Jiang B."/>
            <person name="Yang W."/>
            <person name="Lam T.T.-Y."/>
            <person name="Chang Q."/>
            <person name="Ding S."/>
            <person name="Wang X."/>
            <person name="Zhu J."/>
            <person name="Ruan X."/>
            <person name="Zhao L."/>
            <person name="Wei J."/>
            <person name="Que T."/>
            <person name="Du C."/>
            <person name="Cheng J."/>
            <person name="Dai P."/>
            <person name="Han X."/>
            <person name="Huang E."/>
            <person name="Gao Y."/>
            <person name="Liu J."/>
            <person name="Shao H."/>
            <person name="Ye R."/>
            <person name="Li L."/>
            <person name="Wei W."/>
            <person name="Wang X."/>
            <person name="Wang C."/>
            <person name="Huo Q."/>
            <person name="Li W."/>
            <person name="Guo W."/>
            <person name="Chen H."/>
            <person name="Chen S."/>
            <person name="Zhou L."/>
            <person name="Zhou L."/>
            <person name="Ni X."/>
            <person name="Tian J."/>
            <person name="Zhou Y."/>
            <person name="Sheng Y."/>
            <person name="Liu T."/>
            <person name="Pan Y."/>
            <person name="Xia L."/>
            <person name="Li J."/>
            <person name="Zhao F."/>
            <person name="Cao W."/>
        </authorList>
    </citation>
    <scope>NUCLEOTIDE SEQUENCE</scope>
    <source>
        <strain evidence="2">Rmic-2018</strain>
        <tissue evidence="2">Larvae</tissue>
    </source>
</reference>
<feature type="region of interest" description="Disordered" evidence="1">
    <location>
        <begin position="13"/>
        <end position="37"/>
    </location>
</feature>
<evidence type="ECO:0000313" key="2">
    <source>
        <dbReference type="EMBL" id="KAH8030074.1"/>
    </source>
</evidence>
<keyword evidence="3" id="KW-1185">Reference proteome</keyword>
<gene>
    <name evidence="2" type="ORF">HPB51_006506</name>
</gene>
<sequence>MWPARLVSDAPRRCARDDKLPRDSSLDQSARGRATRRLPAKACTGAILLARRGRRALVFRTARRVAAADASSRRDSVFVVAAMENNVNANNGAQQAAVQLEVGATVRPFDPASHDLDPGFRLTRFADLKG</sequence>